<dbReference type="Proteomes" id="UP000240419">
    <property type="component" value="Unassembled WGS sequence"/>
</dbReference>
<gene>
    <name evidence="2" type="ORF">C7R93_15440</name>
</gene>
<evidence type="ECO:0000256" key="1">
    <source>
        <dbReference type="SAM" id="SignalP"/>
    </source>
</evidence>
<keyword evidence="1" id="KW-0732">Signal</keyword>
<organism evidence="2 3">
    <name type="scientific">Brevibacillus fortis</name>
    <dbReference type="NCBI Taxonomy" id="2126352"/>
    <lineage>
        <taxon>Bacteria</taxon>
        <taxon>Bacillati</taxon>
        <taxon>Bacillota</taxon>
        <taxon>Bacilli</taxon>
        <taxon>Bacillales</taxon>
        <taxon>Paenibacillaceae</taxon>
        <taxon>Brevibacillus</taxon>
    </lineage>
</organism>
<proteinExistence type="predicted"/>
<dbReference type="AlphaFoldDB" id="A0A2P7V6E4"/>
<dbReference type="OrthoDB" id="9814760at2"/>
<accession>A0A2P7V6E4</accession>
<feature type="chain" id="PRO_5039207858" evidence="1">
    <location>
        <begin position="24"/>
        <end position="174"/>
    </location>
</feature>
<dbReference type="PROSITE" id="PS51257">
    <property type="entry name" value="PROKAR_LIPOPROTEIN"/>
    <property type="match status" value="1"/>
</dbReference>
<keyword evidence="3" id="KW-1185">Reference proteome</keyword>
<protein>
    <submittedName>
        <fullName evidence="2">Uncharacterized protein</fullName>
    </submittedName>
</protein>
<name>A0A2P7V6E4_9BACL</name>
<evidence type="ECO:0000313" key="2">
    <source>
        <dbReference type="EMBL" id="PSJ94773.1"/>
    </source>
</evidence>
<dbReference type="RefSeq" id="WP_106839646.1">
    <property type="nucleotide sequence ID" value="NZ_JBCNIW010000009.1"/>
</dbReference>
<reference evidence="2 3" key="1">
    <citation type="submission" date="2018-03" db="EMBL/GenBank/DDBJ databases">
        <title>Brevisbacillus phylogenomics.</title>
        <authorList>
            <person name="Dunlap C."/>
        </authorList>
    </citation>
    <scope>NUCLEOTIDE SEQUENCE [LARGE SCALE GENOMIC DNA]</scope>
    <source>
        <strain evidence="2 3">NRRL NRS-1210</strain>
    </source>
</reference>
<feature type="signal peptide" evidence="1">
    <location>
        <begin position="1"/>
        <end position="23"/>
    </location>
</feature>
<dbReference type="EMBL" id="PXZM01000023">
    <property type="protein sequence ID" value="PSJ94773.1"/>
    <property type="molecule type" value="Genomic_DNA"/>
</dbReference>
<sequence>MFKLKCVLLLLVVSILFLSGCTAETDEISKQVSIDQIIKKARNDAKELEDFQNKLYEQGFAMDDSTTLNKLGDDVTFNYSVFRKGTVGYIHIEFIEESKKNDELTLGFDANETNNPIIIHSDGLNSPTDYFQFKVSSGLDKQWVGIYFEGKKTDSSPNGEIVLNYGSDSWRSHY</sequence>
<evidence type="ECO:0000313" key="3">
    <source>
        <dbReference type="Proteomes" id="UP000240419"/>
    </source>
</evidence>
<comment type="caution">
    <text evidence="2">The sequence shown here is derived from an EMBL/GenBank/DDBJ whole genome shotgun (WGS) entry which is preliminary data.</text>
</comment>